<dbReference type="OrthoDB" id="7679019at2"/>
<evidence type="ECO:0000256" key="1">
    <source>
        <dbReference type="SAM" id="SignalP"/>
    </source>
</evidence>
<dbReference type="Proteomes" id="UP000049983">
    <property type="component" value="Unassembled WGS sequence"/>
</dbReference>
<name>A0A0M7AG65_9HYPH</name>
<dbReference type="STRING" id="311410.LA5095_02836"/>
<reference evidence="3" key="1">
    <citation type="submission" date="2015-07" db="EMBL/GenBank/DDBJ databases">
        <authorList>
            <person name="Rodrigo-Torres Lidia"/>
            <person name="Arahal R.David."/>
        </authorList>
    </citation>
    <scope>NUCLEOTIDE SEQUENCE [LARGE SCALE GENOMIC DNA]</scope>
    <source>
        <strain evidence="3">CECT 5096</strain>
    </source>
</reference>
<dbReference type="EMBL" id="CXWC01000001">
    <property type="protein sequence ID" value="CTQ63952.1"/>
    <property type="molecule type" value="Genomic_DNA"/>
</dbReference>
<evidence type="ECO:0000313" key="2">
    <source>
        <dbReference type="EMBL" id="CTQ63952.1"/>
    </source>
</evidence>
<sequence>MRVLTGFKGLLLISFVVLGLSAHSASATCAQDISKVEYAIDHAKRTGIDITVAEKMRALLEDANKERKSGNEQKCQELIDQAKYIGNVE</sequence>
<keyword evidence="3" id="KW-1185">Reference proteome</keyword>
<dbReference type="GeneID" id="97673577"/>
<feature type="signal peptide" evidence="1">
    <location>
        <begin position="1"/>
        <end position="27"/>
    </location>
</feature>
<accession>A0A0M7AG65</accession>
<evidence type="ECO:0000313" key="3">
    <source>
        <dbReference type="Proteomes" id="UP000049983"/>
    </source>
</evidence>
<protein>
    <submittedName>
        <fullName evidence="2">Uncharacterized protein</fullName>
    </submittedName>
</protein>
<dbReference type="RefSeq" id="WP_144435991.1">
    <property type="nucleotide sequence ID" value="NZ_CXWA01000003.1"/>
</dbReference>
<feature type="chain" id="PRO_5006577906" evidence="1">
    <location>
        <begin position="28"/>
        <end position="89"/>
    </location>
</feature>
<gene>
    <name evidence="2" type="ORF">LA5096_00205</name>
</gene>
<organism evidence="2 3">
    <name type="scientific">Roseibium album</name>
    <dbReference type="NCBI Taxonomy" id="311410"/>
    <lineage>
        <taxon>Bacteria</taxon>
        <taxon>Pseudomonadati</taxon>
        <taxon>Pseudomonadota</taxon>
        <taxon>Alphaproteobacteria</taxon>
        <taxon>Hyphomicrobiales</taxon>
        <taxon>Stappiaceae</taxon>
        <taxon>Roseibium</taxon>
    </lineage>
</organism>
<proteinExistence type="predicted"/>
<dbReference type="AlphaFoldDB" id="A0A0M7AG65"/>
<keyword evidence="1" id="KW-0732">Signal</keyword>